<accession>A0A4S2KC91</accession>
<protein>
    <submittedName>
        <fullName evidence="1">Uncharacterized protein</fullName>
    </submittedName>
</protein>
<sequence>MHRVAWALHARGVHTVRSLDLKPGLRDTSFPGNGTLIRRLV</sequence>
<proteinExistence type="predicted"/>
<dbReference type="AlphaFoldDB" id="A0A4S2KC91"/>
<keyword evidence="2" id="KW-1185">Reference proteome</keyword>
<evidence type="ECO:0000313" key="1">
    <source>
        <dbReference type="EMBL" id="TGZ46406.1"/>
    </source>
</evidence>
<name>A0A4S2KC91_9HYME</name>
<dbReference type="EMBL" id="QBLH01002887">
    <property type="protein sequence ID" value="TGZ46406.1"/>
    <property type="molecule type" value="Genomic_DNA"/>
</dbReference>
<reference evidence="1 2" key="1">
    <citation type="journal article" date="2019" name="Philos. Trans. R. Soc. Lond., B, Biol. Sci.">
        <title>Ant behaviour and brain gene expression of defending hosts depend on the ecological success of the intruding social parasite.</title>
        <authorList>
            <person name="Kaur R."/>
            <person name="Stoldt M."/>
            <person name="Jongepier E."/>
            <person name="Feldmeyer B."/>
            <person name="Menzel F."/>
            <person name="Bornberg-Bauer E."/>
            <person name="Foitzik S."/>
        </authorList>
    </citation>
    <scope>NUCLEOTIDE SEQUENCE [LARGE SCALE GENOMIC DNA]</scope>
    <source>
        <tissue evidence="1">Whole body</tissue>
    </source>
</reference>
<evidence type="ECO:0000313" key="2">
    <source>
        <dbReference type="Proteomes" id="UP000310200"/>
    </source>
</evidence>
<organism evidence="1 2">
    <name type="scientific">Temnothorax longispinosus</name>
    <dbReference type="NCBI Taxonomy" id="300112"/>
    <lineage>
        <taxon>Eukaryota</taxon>
        <taxon>Metazoa</taxon>
        <taxon>Ecdysozoa</taxon>
        <taxon>Arthropoda</taxon>
        <taxon>Hexapoda</taxon>
        <taxon>Insecta</taxon>
        <taxon>Pterygota</taxon>
        <taxon>Neoptera</taxon>
        <taxon>Endopterygota</taxon>
        <taxon>Hymenoptera</taxon>
        <taxon>Apocrita</taxon>
        <taxon>Aculeata</taxon>
        <taxon>Formicoidea</taxon>
        <taxon>Formicidae</taxon>
        <taxon>Myrmicinae</taxon>
        <taxon>Temnothorax</taxon>
    </lineage>
</organism>
<comment type="caution">
    <text evidence="1">The sequence shown here is derived from an EMBL/GenBank/DDBJ whole genome shotgun (WGS) entry which is preliminary data.</text>
</comment>
<dbReference type="Proteomes" id="UP000310200">
    <property type="component" value="Unassembled WGS sequence"/>
</dbReference>
<gene>
    <name evidence="1" type="ORF">DBV15_03646</name>
</gene>